<proteinExistence type="predicted"/>
<dbReference type="EMBL" id="JAYFSI010000003">
    <property type="protein sequence ID" value="MEA5361066.1"/>
    <property type="molecule type" value="Genomic_DNA"/>
</dbReference>
<comment type="caution">
    <text evidence="2">The sequence shown here is derived from an EMBL/GenBank/DDBJ whole genome shotgun (WGS) entry which is preliminary data.</text>
</comment>
<sequence length="441" mass="46204">MADRLRWILLAVAGAVLVTFLLVQQQSTDVSYGQAPAAKDPIPEGSAGELSGATVPSAEQLTAMVKDSPVVRLPGAIATWDDQAVQAAAGTAGVRVIVAPPGLPKDARTRVKDVEEATVQVIGTEVTGGALQASPDRASEWLREFATGDVTESLTTLAAHLNHQPDAPDQPALARRDPTAAELAEVTTALRATGRYVAPGANLKDPPATTAAFPGAQPLYVALPQQPAGQPLVHFGPALAQEFPGRPIVAMYGQWVEYDGPSAAAFADVATASFYGQFGDRLSTYAYPQRNVLGAWLDRVTAIRYAGLFDRPLPYTPFDPLRVALPALPWLFAACAVGFLALSARRMVRPGRPSGAGVPARLAGLTALAVEISGLTDGASSASLTRGITQLTAAREAFGKKLPDKHVHGLLDAAESDLDTTAGLLGRPDYRPAEYLQGRLA</sequence>
<keyword evidence="1" id="KW-1133">Transmembrane helix</keyword>
<accession>A0ABU5R4D0</accession>
<dbReference type="RefSeq" id="WP_323327832.1">
    <property type="nucleotide sequence ID" value="NZ_JAYFSI010000003.1"/>
</dbReference>
<reference evidence="2 3" key="1">
    <citation type="submission" date="2023-12" db="EMBL/GenBank/DDBJ databases">
        <title>Amycolatopsis sp. V23-08.</title>
        <authorList>
            <person name="Somphong A."/>
        </authorList>
    </citation>
    <scope>NUCLEOTIDE SEQUENCE [LARGE SCALE GENOMIC DNA]</scope>
    <source>
        <strain evidence="2 3">V23-08</strain>
    </source>
</reference>
<keyword evidence="3" id="KW-1185">Reference proteome</keyword>
<name>A0ABU5R4D0_9PSEU</name>
<evidence type="ECO:0008006" key="4">
    <source>
        <dbReference type="Google" id="ProtNLM"/>
    </source>
</evidence>
<evidence type="ECO:0000313" key="2">
    <source>
        <dbReference type="EMBL" id="MEA5361066.1"/>
    </source>
</evidence>
<keyword evidence="1" id="KW-0812">Transmembrane</keyword>
<protein>
    <recommendedName>
        <fullName evidence="4">DUF4350 domain-containing protein</fullName>
    </recommendedName>
</protein>
<organism evidence="2 3">
    <name type="scientific">Amycolatopsis heterodermiae</name>
    <dbReference type="NCBI Taxonomy" id="3110235"/>
    <lineage>
        <taxon>Bacteria</taxon>
        <taxon>Bacillati</taxon>
        <taxon>Actinomycetota</taxon>
        <taxon>Actinomycetes</taxon>
        <taxon>Pseudonocardiales</taxon>
        <taxon>Pseudonocardiaceae</taxon>
        <taxon>Amycolatopsis</taxon>
    </lineage>
</organism>
<evidence type="ECO:0000313" key="3">
    <source>
        <dbReference type="Proteomes" id="UP001304298"/>
    </source>
</evidence>
<feature type="transmembrane region" description="Helical" evidence="1">
    <location>
        <begin position="323"/>
        <end position="342"/>
    </location>
</feature>
<gene>
    <name evidence="2" type="ORF">VA596_16095</name>
</gene>
<evidence type="ECO:0000256" key="1">
    <source>
        <dbReference type="SAM" id="Phobius"/>
    </source>
</evidence>
<dbReference type="Proteomes" id="UP001304298">
    <property type="component" value="Unassembled WGS sequence"/>
</dbReference>
<keyword evidence="1" id="KW-0472">Membrane</keyword>